<gene>
    <name evidence="4" type="ORF">DPM19_08745</name>
</gene>
<evidence type="ECO:0000259" key="2">
    <source>
        <dbReference type="Pfam" id="PF02470"/>
    </source>
</evidence>
<evidence type="ECO:0000313" key="4">
    <source>
        <dbReference type="EMBL" id="RAY15843.1"/>
    </source>
</evidence>
<accession>A0A365HC53</accession>
<protein>
    <submittedName>
        <fullName evidence="4">Virulence factor Mce family protein</fullName>
    </submittedName>
</protein>
<sequence length="361" mass="39001">MAGRRRRGTASRGPDRGALYRFLAFALVTGFLTVAIGNQILGASLADRYTLTATFDDVTGLLTGDQVKVSGAPVGKVTEIGVAGGRAVVEMEVDRAVRVPVDSTAAVRWRNMAGQRMVYLIPGREQTMLGDGARVRHTQSVVDLSEVVNSLGPLTRSLDPQQLNKVLNAFAQSLDGNSGNVNLMIGNLEGLLQTFSTRKTAITQMTRDFKTVSDAVAQRDRQIAQSIDNLQELTEVFARNDELLQSAVLEISGVTTSLNQVLGGNEVQLGRIIRNLTEFTDTARLNLNQLEKLVQNLPLALRQLFAAANGGHFLRTNVICLNLSPGECPWKMEFPSGNNGSGASQQELKRLEQILKGQGAG</sequence>
<dbReference type="InterPro" id="IPR005693">
    <property type="entry name" value="Mce"/>
</dbReference>
<reference evidence="4 5" key="1">
    <citation type="submission" date="2018-06" db="EMBL/GenBank/DDBJ databases">
        <title>Actinomadura craniellae sp. nov. isolated from marine sponge Craniella sp.</title>
        <authorList>
            <person name="Li L."/>
            <person name="Xu Q.H."/>
            <person name="Lin H.W."/>
            <person name="Lu Y.H."/>
        </authorList>
    </citation>
    <scope>NUCLEOTIDE SEQUENCE [LARGE SCALE GENOMIC DNA]</scope>
    <source>
        <strain evidence="4 5">LHW63021</strain>
    </source>
</reference>
<evidence type="ECO:0000256" key="1">
    <source>
        <dbReference type="SAM" id="Phobius"/>
    </source>
</evidence>
<keyword evidence="1" id="KW-0812">Transmembrane</keyword>
<evidence type="ECO:0000259" key="3">
    <source>
        <dbReference type="Pfam" id="PF11887"/>
    </source>
</evidence>
<keyword evidence="1" id="KW-1133">Transmembrane helix</keyword>
<comment type="caution">
    <text evidence="4">The sequence shown here is derived from an EMBL/GenBank/DDBJ whole genome shotgun (WGS) entry which is preliminary data.</text>
</comment>
<dbReference type="Pfam" id="PF02470">
    <property type="entry name" value="MlaD"/>
    <property type="match status" value="1"/>
</dbReference>
<feature type="domain" description="Mce/MlaD" evidence="2">
    <location>
        <begin position="48"/>
        <end position="123"/>
    </location>
</feature>
<dbReference type="RefSeq" id="WP_111864575.1">
    <property type="nucleotide sequence ID" value="NZ_QLYX01000003.1"/>
</dbReference>
<keyword evidence="5" id="KW-1185">Reference proteome</keyword>
<dbReference type="InterPro" id="IPR052336">
    <property type="entry name" value="MlaD_Phospholipid_Transporter"/>
</dbReference>
<feature type="transmembrane region" description="Helical" evidence="1">
    <location>
        <begin position="20"/>
        <end position="41"/>
    </location>
</feature>
<proteinExistence type="predicted"/>
<dbReference type="NCBIfam" id="TIGR00996">
    <property type="entry name" value="Mtu_fam_mce"/>
    <property type="match status" value="1"/>
</dbReference>
<dbReference type="InterPro" id="IPR024516">
    <property type="entry name" value="Mce_C"/>
</dbReference>
<name>A0A365HC53_9ACTN</name>
<dbReference type="PANTHER" id="PTHR33371">
    <property type="entry name" value="INTERMEMBRANE PHOSPHOLIPID TRANSPORT SYSTEM BINDING PROTEIN MLAD-RELATED"/>
    <property type="match status" value="1"/>
</dbReference>
<organism evidence="4 5">
    <name type="scientific">Actinomadura craniellae</name>
    <dbReference type="NCBI Taxonomy" id="2231787"/>
    <lineage>
        <taxon>Bacteria</taxon>
        <taxon>Bacillati</taxon>
        <taxon>Actinomycetota</taxon>
        <taxon>Actinomycetes</taxon>
        <taxon>Streptosporangiales</taxon>
        <taxon>Thermomonosporaceae</taxon>
        <taxon>Actinomadura</taxon>
    </lineage>
</organism>
<dbReference type="Proteomes" id="UP000251891">
    <property type="component" value="Unassembled WGS sequence"/>
</dbReference>
<dbReference type="EMBL" id="QLYX01000003">
    <property type="protein sequence ID" value="RAY15843.1"/>
    <property type="molecule type" value="Genomic_DNA"/>
</dbReference>
<dbReference type="Pfam" id="PF11887">
    <property type="entry name" value="Mce4_CUP1"/>
    <property type="match status" value="1"/>
</dbReference>
<dbReference type="InterPro" id="IPR003399">
    <property type="entry name" value="Mce/MlaD"/>
</dbReference>
<feature type="domain" description="Mammalian cell entry C-terminal" evidence="3">
    <location>
        <begin position="128"/>
        <end position="311"/>
    </location>
</feature>
<keyword evidence="1" id="KW-0472">Membrane</keyword>
<dbReference type="OrthoDB" id="9771725at2"/>
<dbReference type="AlphaFoldDB" id="A0A365HC53"/>
<dbReference type="PANTHER" id="PTHR33371:SF4">
    <property type="entry name" value="INTERMEMBRANE PHOSPHOLIPID TRANSPORT SYSTEM BINDING PROTEIN MLAD"/>
    <property type="match status" value="1"/>
</dbReference>
<evidence type="ECO:0000313" key="5">
    <source>
        <dbReference type="Proteomes" id="UP000251891"/>
    </source>
</evidence>